<dbReference type="Pfam" id="PF18741">
    <property type="entry name" value="MTES_1575"/>
    <property type="match status" value="1"/>
</dbReference>
<dbReference type="Gene3D" id="3.40.960.10">
    <property type="entry name" value="VSR Endonuclease"/>
    <property type="match status" value="1"/>
</dbReference>
<gene>
    <name evidence="2" type="ORF">US31_C0021G0005</name>
</gene>
<evidence type="ECO:0000313" key="3">
    <source>
        <dbReference type="Proteomes" id="UP000034508"/>
    </source>
</evidence>
<protein>
    <recommendedName>
        <fullName evidence="1">Restriction endonuclease type II-like domain-containing protein</fullName>
    </recommendedName>
</protein>
<name>A0A0G0FTL2_9BACT</name>
<dbReference type="InterPro" id="IPR011335">
    <property type="entry name" value="Restrct_endonuc-II-like"/>
</dbReference>
<proteinExistence type="predicted"/>
<dbReference type="EMBL" id="LBSM01000021">
    <property type="protein sequence ID" value="KKQ17175.1"/>
    <property type="molecule type" value="Genomic_DNA"/>
</dbReference>
<dbReference type="InterPro" id="IPR049468">
    <property type="entry name" value="Restrct_endonuc-II-like_dom"/>
</dbReference>
<evidence type="ECO:0000313" key="2">
    <source>
        <dbReference type="EMBL" id="KKQ17175.1"/>
    </source>
</evidence>
<accession>A0A0G0FTL2</accession>
<dbReference type="SUPFAM" id="SSF52980">
    <property type="entry name" value="Restriction endonuclease-like"/>
    <property type="match status" value="1"/>
</dbReference>
<organism evidence="2 3">
    <name type="scientific">Berkelbacteria bacterium GW2011_GWA1_36_9</name>
    <dbReference type="NCBI Taxonomy" id="1618331"/>
    <lineage>
        <taxon>Bacteria</taxon>
        <taxon>Candidatus Berkelbacteria</taxon>
    </lineage>
</organism>
<comment type="caution">
    <text evidence="2">The sequence shown here is derived from an EMBL/GenBank/DDBJ whole genome shotgun (WGS) entry which is preliminary data.</text>
</comment>
<feature type="domain" description="Restriction endonuclease type II-like" evidence="1">
    <location>
        <begin position="198"/>
        <end position="281"/>
    </location>
</feature>
<sequence length="288" mass="34112">MPESFANIVTGCAYCGKPLVTGYKFCSRECKSKSQVIRIMLKCFGCNKKFKLSPCCKRKTNYCSMKCYWDSTRLKKIRRCKVCDKEFVAKNSLIVKGFGIFCSRKCQHKTYPKQIKKICLWCNKAYFVPPSQAVHRNFCSKKCHDDSRRDYVTKICKKCNQSFDMPRSELNRGFGRGSFCSFDCHMHFRGESSLEEIMKNSLDKLKVDYEREVKFERFRVDFLIEKYKTVIECDGEFWHLRPYIRERDKRKDTLLQSLGYKVIRYTGNDLSKLDEDRLSRVLLKKFNS</sequence>
<reference evidence="2 3" key="1">
    <citation type="journal article" date="2015" name="Nature">
        <title>rRNA introns, odd ribosomes, and small enigmatic genomes across a large radiation of phyla.</title>
        <authorList>
            <person name="Brown C.T."/>
            <person name="Hug L.A."/>
            <person name="Thomas B.C."/>
            <person name="Sharon I."/>
            <person name="Castelle C.J."/>
            <person name="Singh A."/>
            <person name="Wilkins M.J."/>
            <person name="Williams K.H."/>
            <person name="Banfield J.F."/>
        </authorList>
    </citation>
    <scope>NUCLEOTIDE SEQUENCE [LARGE SCALE GENOMIC DNA]</scope>
</reference>
<evidence type="ECO:0000259" key="1">
    <source>
        <dbReference type="Pfam" id="PF18741"/>
    </source>
</evidence>
<dbReference type="AlphaFoldDB" id="A0A0G0FTL2"/>
<dbReference type="Proteomes" id="UP000034508">
    <property type="component" value="Unassembled WGS sequence"/>
</dbReference>